<dbReference type="OrthoDB" id="5148760at2"/>
<dbReference type="KEGG" id="celz:E5225_15990"/>
<sequence>MVAKVVGMGVTLGAAWLAHKLVDTAWEKARGHKPPSPDSTDEDVNFSEVVAAAVISSALVALSRVLATRGTAKLVAR</sequence>
<keyword evidence="2" id="KW-1185">Reference proteome</keyword>
<proteinExistence type="predicted"/>
<organism evidence="1 2">
    <name type="scientific">Cellulomonas shaoxiangyii</name>
    <dbReference type="NCBI Taxonomy" id="2566013"/>
    <lineage>
        <taxon>Bacteria</taxon>
        <taxon>Bacillati</taxon>
        <taxon>Actinomycetota</taxon>
        <taxon>Actinomycetes</taxon>
        <taxon>Micrococcales</taxon>
        <taxon>Cellulomonadaceae</taxon>
        <taxon>Cellulomonas</taxon>
    </lineage>
</organism>
<reference evidence="1 2" key="1">
    <citation type="submission" date="2019-04" db="EMBL/GenBank/DDBJ databases">
        <title>Isolation and identification of Cellulomonas shaoxiangyii sp. Nov. isolated from feces of the Tibetan antelopes (Pantholops hodgsonii) in the Qinghai-Tibet plateau of China.</title>
        <authorList>
            <person name="Tian Z."/>
        </authorList>
    </citation>
    <scope>NUCLEOTIDE SEQUENCE [LARGE SCALE GENOMIC DNA]</scope>
    <source>
        <strain evidence="1 2">Z28</strain>
    </source>
</reference>
<evidence type="ECO:0000313" key="2">
    <source>
        <dbReference type="Proteomes" id="UP000296469"/>
    </source>
</evidence>
<dbReference type="EMBL" id="CP039291">
    <property type="protein sequence ID" value="QCB95477.1"/>
    <property type="molecule type" value="Genomic_DNA"/>
</dbReference>
<dbReference type="Pfam" id="PF14019">
    <property type="entry name" value="DUF4235"/>
    <property type="match status" value="1"/>
</dbReference>
<evidence type="ECO:0000313" key="1">
    <source>
        <dbReference type="EMBL" id="QCB95477.1"/>
    </source>
</evidence>
<dbReference type="InterPro" id="IPR025329">
    <property type="entry name" value="DUF4235"/>
</dbReference>
<dbReference type="Proteomes" id="UP000296469">
    <property type="component" value="Chromosome"/>
</dbReference>
<gene>
    <name evidence="1" type="ORF">E5225_15990</name>
</gene>
<protein>
    <submittedName>
        <fullName evidence="1">DUF4235 domain-containing protein</fullName>
    </submittedName>
</protein>
<name>A0A4P7SPH5_9CELL</name>
<accession>A0A4P7SPH5</accession>
<dbReference type="AlphaFoldDB" id="A0A4P7SPH5"/>